<protein>
    <submittedName>
        <fullName evidence="2">Uncharacterized protein</fullName>
    </submittedName>
</protein>
<evidence type="ECO:0000313" key="2">
    <source>
        <dbReference type="EMBL" id="QJA46330.1"/>
    </source>
</evidence>
<gene>
    <name evidence="2" type="ORF">TM448A00373_0037</name>
    <name evidence="3" type="ORF">TM448B00195_0022</name>
</gene>
<name>A0A6H1ZGK4_9ZZZZ</name>
<proteinExistence type="predicted"/>
<dbReference type="EMBL" id="MT144597">
    <property type="protein sequence ID" value="QJH94182.1"/>
    <property type="molecule type" value="Genomic_DNA"/>
</dbReference>
<feature type="compositionally biased region" description="Basic and acidic residues" evidence="1">
    <location>
        <begin position="256"/>
        <end position="279"/>
    </location>
</feature>
<feature type="region of interest" description="Disordered" evidence="1">
    <location>
        <begin position="28"/>
        <end position="103"/>
    </location>
</feature>
<reference evidence="2" key="1">
    <citation type="submission" date="2020-03" db="EMBL/GenBank/DDBJ databases">
        <title>The deep terrestrial virosphere.</title>
        <authorList>
            <person name="Holmfeldt K."/>
            <person name="Nilsson E."/>
            <person name="Simone D."/>
            <person name="Lopez-Fernandez M."/>
            <person name="Wu X."/>
            <person name="de Brujin I."/>
            <person name="Lundin D."/>
            <person name="Andersson A."/>
            <person name="Bertilsson S."/>
            <person name="Dopson M."/>
        </authorList>
    </citation>
    <scope>NUCLEOTIDE SEQUENCE</scope>
    <source>
        <strain evidence="2">TM448A00373</strain>
        <strain evidence="3">TM448B00195</strain>
    </source>
</reference>
<dbReference type="EMBL" id="MT144007">
    <property type="protein sequence ID" value="QJA46330.1"/>
    <property type="molecule type" value="Genomic_DNA"/>
</dbReference>
<sequence length="315" mass="36442">MRDSDLKQLLFEKSIKKLPKFMENIKQEVEPKLPDKESKEILEEIAKEKSEASEDVKPKESEEVKPEEVKPEPDQKDDGKVDDTIEKDKPKRTPKSMPLFEHEIAKKNWEKDLTEKENKILELTTQLQDKSKIDQTADIEKFAEDSGLPKETIKGLVDIISKSLPKQGTELSEEIKQKLQDFEESKKKLEEREEKEGFESDYKNKILPILEKDGISDDKKKERIKKIVETLAYTKKYAGYDLDHIYLVAPEFKDFKEKGKPSGEHSRGTPHIEGEEKGVMDMTDEEFDKWSEAEGKKQKTGTLTRIEGGESRSVR</sequence>
<feature type="compositionally biased region" description="Basic and acidic residues" evidence="1">
    <location>
        <begin position="288"/>
        <end position="297"/>
    </location>
</feature>
<dbReference type="AlphaFoldDB" id="A0A6H1ZGK4"/>
<feature type="compositionally biased region" description="Basic and acidic residues" evidence="1">
    <location>
        <begin position="28"/>
        <end position="91"/>
    </location>
</feature>
<evidence type="ECO:0000256" key="1">
    <source>
        <dbReference type="SAM" id="MobiDB-lite"/>
    </source>
</evidence>
<feature type="region of interest" description="Disordered" evidence="1">
    <location>
        <begin position="256"/>
        <end position="315"/>
    </location>
</feature>
<accession>A0A6H1ZGK4</accession>
<evidence type="ECO:0000313" key="3">
    <source>
        <dbReference type="EMBL" id="QJH94182.1"/>
    </source>
</evidence>
<organism evidence="2">
    <name type="scientific">viral metagenome</name>
    <dbReference type="NCBI Taxonomy" id="1070528"/>
    <lineage>
        <taxon>unclassified sequences</taxon>
        <taxon>metagenomes</taxon>
        <taxon>organismal metagenomes</taxon>
    </lineage>
</organism>